<organism evidence="2 3">
    <name type="scientific">Cannabis sativa</name>
    <name type="common">Hemp</name>
    <name type="synonym">Marijuana</name>
    <dbReference type="NCBI Taxonomy" id="3483"/>
    <lineage>
        <taxon>Eukaryota</taxon>
        <taxon>Viridiplantae</taxon>
        <taxon>Streptophyta</taxon>
        <taxon>Embryophyta</taxon>
        <taxon>Tracheophyta</taxon>
        <taxon>Spermatophyta</taxon>
        <taxon>Magnoliopsida</taxon>
        <taxon>eudicotyledons</taxon>
        <taxon>Gunneridae</taxon>
        <taxon>Pentapetalae</taxon>
        <taxon>rosids</taxon>
        <taxon>fabids</taxon>
        <taxon>Rosales</taxon>
        <taxon>Cannabaceae</taxon>
        <taxon>Cannabis</taxon>
    </lineage>
</organism>
<keyword evidence="3" id="KW-1185">Reference proteome</keyword>
<dbReference type="EMBL" id="UZAU01000796">
    <property type="status" value="NOT_ANNOTATED_CDS"/>
    <property type="molecule type" value="Genomic_DNA"/>
</dbReference>
<reference evidence="2" key="1">
    <citation type="submission" date="2021-03" db="UniProtKB">
        <authorList>
            <consortium name="EnsemblPlants"/>
        </authorList>
    </citation>
    <scope>IDENTIFICATION</scope>
</reference>
<proteinExistence type="predicted"/>
<feature type="region of interest" description="Disordered" evidence="1">
    <location>
        <begin position="40"/>
        <end position="62"/>
    </location>
</feature>
<dbReference type="EnsemblPlants" id="evm.model.10.361">
    <property type="protein sequence ID" value="cds.evm.model.10.361"/>
    <property type="gene ID" value="evm.TU.10.361"/>
</dbReference>
<dbReference type="Proteomes" id="UP000596661">
    <property type="component" value="Unassembled WGS sequence"/>
</dbReference>
<protein>
    <submittedName>
        <fullName evidence="2">Uncharacterized protein</fullName>
    </submittedName>
</protein>
<sequence>MKLIRTKMGSKKVSEKAIAPSEGDTSNLVIDPTTALALEQEQRDTKEKCQQDQDENKQHQEDINHTMQKFMTEMDDIRAKMNKTQIHYEPGQTSGSESQYFFDKLQSITISQNFEKEMRNQPTLGAQRERSVGKSKKGG</sequence>
<dbReference type="Gramene" id="evm.model.10.361">
    <property type="protein sequence ID" value="cds.evm.model.10.361"/>
    <property type="gene ID" value="evm.TU.10.361"/>
</dbReference>
<feature type="compositionally biased region" description="Basic residues" evidence="1">
    <location>
        <begin position="1"/>
        <end position="10"/>
    </location>
</feature>
<name>A0A803QNH8_CANSA</name>
<evidence type="ECO:0000313" key="2">
    <source>
        <dbReference type="EnsemblPlants" id="cds.evm.model.10.361"/>
    </source>
</evidence>
<dbReference type="AlphaFoldDB" id="A0A803QNH8"/>
<feature type="region of interest" description="Disordered" evidence="1">
    <location>
        <begin position="1"/>
        <end position="28"/>
    </location>
</feature>
<evidence type="ECO:0000313" key="3">
    <source>
        <dbReference type="Proteomes" id="UP000596661"/>
    </source>
</evidence>
<evidence type="ECO:0000256" key="1">
    <source>
        <dbReference type="SAM" id="MobiDB-lite"/>
    </source>
</evidence>
<feature type="region of interest" description="Disordered" evidence="1">
    <location>
        <begin position="113"/>
        <end position="139"/>
    </location>
</feature>
<accession>A0A803QNH8</accession>